<keyword evidence="2" id="KW-1185">Reference proteome</keyword>
<dbReference type="RefSeq" id="YP_009820982.1">
    <property type="nucleotide sequence ID" value="NC_048171.1"/>
</dbReference>
<name>A0A482IGA6_9CAUD</name>
<accession>A0A482IGA6</accession>
<dbReference type="Proteomes" id="UP000295590">
    <property type="component" value="Segment"/>
</dbReference>
<dbReference type="EMBL" id="MK016662">
    <property type="protein sequence ID" value="QBP05845.1"/>
    <property type="molecule type" value="Genomic_DNA"/>
</dbReference>
<organism evidence="1 2">
    <name type="scientific">Synechococcus phage S-B28</name>
    <dbReference type="NCBI Taxonomy" id="2545435"/>
    <lineage>
        <taxon>Viruses</taxon>
        <taxon>Duplodnaviria</taxon>
        <taxon>Heunggongvirae</taxon>
        <taxon>Uroviricota</taxon>
        <taxon>Caudoviricetes</taxon>
        <taxon>Autographivirales</taxon>
        <taxon>Sechaudvirinae</taxon>
        <taxon>Qadamvirus</taxon>
        <taxon>Qadamvirus SB28</taxon>
    </lineage>
</organism>
<reference evidence="1 2" key="1">
    <citation type="submission" date="2018-10" db="EMBL/GenBank/DDBJ databases">
        <title>Isolation and Genetic Analysis of a Novel Cyanophage S-LB68 from the Huang Bohai.</title>
        <authorList>
            <person name="Liu X."/>
        </authorList>
    </citation>
    <scope>NUCLEOTIDE SEQUENCE [LARGE SCALE GENOMIC DNA]</scope>
</reference>
<dbReference type="KEGG" id="vg:55012429"/>
<protein>
    <submittedName>
        <fullName evidence="1">Uncharacterized protein</fullName>
    </submittedName>
</protein>
<evidence type="ECO:0000313" key="2">
    <source>
        <dbReference type="Proteomes" id="UP000295590"/>
    </source>
</evidence>
<sequence length="103" mass="11495">MTYTSRLFDAHRTVIESFIIDEAGLSEYKALKYATKKSEAKIKYAMLEKMIEIIAINLDVEGVQSKLEEDKVAQARAVLGAAAKNHVPAEEMIMDEAEEALAF</sequence>
<proteinExistence type="predicted"/>
<evidence type="ECO:0000313" key="1">
    <source>
        <dbReference type="EMBL" id="QBP05845.1"/>
    </source>
</evidence>
<dbReference type="GeneID" id="55012429"/>